<dbReference type="Proteomes" id="UP000494108">
    <property type="component" value="Unassembled WGS sequence"/>
</dbReference>
<gene>
    <name evidence="3" type="ORF">LMG3431_00613</name>
</gene>
<dbReference type="PIRSF" id="PIRSF017082">
    <property type="entry name" value="YflP"/>
    <property type="match status" value="1"/>
</dbReference>
<sequence>MSTRRDFLMKAGAGAVAVHFAGVAAALTGSVSANAQSNGPITMVVGFPAGGGPDLVARALAEAGQRELNQTIIVQNKTGAGGRIALDWLGNQASDGSAFGLTPAAMLASFPHVYRKLSYDPNDFVPVCKICDYHVSVVTRSDSPFSTLKEFVAWAKESKRGTFGVPSRGSGTDFIGTLLSKAEGLALEPILYRGGPQLTQAVLAGEVDLAINLSSNFVELAKAGKVKVLAVSTATRSPFSPGVPTLAELGYPELIFEESIGIVAKKGTQEKTTHRMQEAVRKAMGDASVLNALQILEYRPDFKPAKQYGEDLAMASERYKMFVQKTNFQPLD</sequence>
<dbReference type="EMBL" id="CADIJX010000001">
    <property type="protein sequence ID" value="CAB3627845.1"/>
    <property type="molecule type" value="Genomic_DNA"/>
</dbReference>
<name>A0A6S6YRD1_9BURK</name>
<accession>A0A6S6YRD1</accession>
<dbReference type="InterPro" id="IPR005064">
    <property type="entry name" value="BUG"/>
</dbReference>
<dbReference type="PANTHER" id="PTHR42928:SF5">
    <property type="entry name" value="BLR1237 PROTEIN"/>
    <property type="match status" value="1"/>
</dbReference>
<evidence type="ECO:0000256" key="1">
    <source>
        <dbReference type="ARBA" id="ARBA00006987"/>
    </source>
</evidence>
<dbReference type="SUPFAM" id="SSF53850">
    <property type="entry name" value="Periplasmic binding protein-like II"/>
    <property type="match status" value="1"/>
</dbReference>
<dbReference type="Pfam" id="PF03401">
    <property type="entry name" value="TctC"/>
    <property type="match status" value="1"/>
</dbReference>
<dbReference type="RefSeq" id="WP_175172942.1">
    <property type="nucleotide sequence ID" value="NZ_CADIJX010000001.1"/>
</dbReference>
<protein>
    <recommendedName>
        <fullName evidence="5">Tripartite tricarboxylate transporter substrate binding protein</fullName>
    </recommendedName>
</protein>
<organism evidence="3 4">
    <name type="scientific">Achromobacter pestifer</name>
    <dbReference type="NCBI Taxonomy" id="1353889"/>
    <lineage>
        <taxon>Bacteria</taxon>
        <taxon>Pseudomonadati</taxon>
        <taxon>Pseudomonadota</taxon>
        <taxon>Betaproteobacteria</taxon>
        <taxon>Burkholderiales</taxon>
        <taxon>Alcaligenaceae</taxon>
        <taxon>Achromobacter</taxon>
    </lineage>
</organism>
<feature type="signal peptide" evidence="2">
    <location>
        <begin position="1"/>
        <end position="35"/>
    </location>
</feature>
<feature type="chain" id="PRO_5028919708" description="Tripartite tricarboxylate transporter substrate binding protein" evidence="2">
    <location>
        <begin position="36"/>
        <end position="332"/>
    </location>
</feature>
<dbReference type="AlphaFoldDB" id="A0A6S6YRD1"/>
<dbReference type="Gene3D" id="3.40.190.10">
    <property type="entry name" value="Periplasmic binding protein-like II"/>
    <property type="match status" value="1"/>
</dbReference>
<evidence type="ECO:0000256" key="2">
    <source>
        <dbReference type="SAM" id="SignalP"/>
    </source>
</evidence>
<dbReference type="PANTHER" id="PTHR42928">
    <property type="entry name" value="TRICARBOXYLATE-BINDING PROTEIN"/>
    <property type="match status" value="1"/>
</dbReference>
<proteinExistence type="inferred from homology"/>
<comment type="similarity">
    <text evidence="1">Belongs to the UPF0065 (bug) family.</text>
</comment>
<evidence type="ECO:0000313" key="4">
    <source>
        <dbReference type="Proteomes" id="UP000494108"/>
    </source>
</evidence>
<dbReference type="Gene3D" id="3.40.190.150">
    <property type="entry name" value="Bordetella uptake gene, domain 1"/>
    <property type="match status" value="1"/>
</dbReference>
<dbReference type="InterPro" id="IPR042100">
    <property type="entry name" value="Bug_dom1"/>
</dbReference>
<dbReference type="CDD" id="cd07012">
    <property type="entry name" value="PBP2_Bug_TTT"/>
    <property type="match status" value="1"/>
</dbReference>
<dbReference type="PROSITE" id="PS51318">
    <property type="entry name" value="TAT"/>
    <property type="match status" value="1"/>
</dbReference>
<keyword evidence="4" id="KW-1185">Reference proteome</keyword>
<keyword evidence="2" id="KW-0732">Signal</keyword>
<evidence type="ECO:0000313" key="3">
    <source>
        <dbReference type="EMBL" id="CAB3627845.1"/>
    </source>
</evidence>
<reference evidence="3 4" key="1">
    <citation type="submission" date="2020-04" db="EMBL/GenBank/DDBJ databases">
        <authorList>
            <person name="De Canck E."/>
        </authorList>
    </citation>
    <scope>NUCLEOTIDE SEQUENCE [LARGE SCALE GENOMIC DNA]</scope>
    <source>
        <strain evidence="3 4">LMG 3431</strain>
    </source>
</reference>
<dbReference type="InterPro" id="IPR006311">
    <property type="entry name" value="TAT_signal"/>
</dbReference>
<evidence type="ECO:0008006" key="5">
    <source>
        <dbReference type="Google" id="ProtNLM"/>
    </source>
</evidence>